<protein>
    <submittedName>
        <fullName evidence="1">Uncharacterized protein</fullName>
    </submittedName>
</protein>
<sequence>MLLLLQLWKGPLGASFTKISEKENHMVVQSTKDAQIVYWILRSVEPQMVNNLRFSTTKEINGLSSSFLELLRSPLGSLKPSPSLSNKHFLNISSALCHSHRTTTSTTATSASFDLCVNVFVGLVAVTSGNVVPISVAAVIEAQRK</sequence>
<evidence type="ECO:0000313" key="2">
    <source>
        <dbReference type="Proteomes" id="UP000289340"/>
    </source>
</evidence>
<comment type="caution">
    <text evidence="1">The sequence shown here is derived from an EMBL/GenBank/DDBJ whole genome shotgun (WGS) entry which is preliminary data.</text>
</comment>
<dbReference type="AlphaFoldDB" id="A0A445H5W9"/>
<gene>
    <name evidence="1" type="ORF">D0Y65_038726</name>
</gene>
<name>A0A445H5W9_GLYSO</name>
<proteinExistence type="predicted"/>
<evidence type="ECO:0000313" key="1">
    <source>
        <dbReference type="EMBL" id="RZB69070.1"/>
    </source>
</evidence>
<accession>A0A445H5W9</accession>
<organism evidence="1 2">
    <name type="scientific">Glycine soja</name>
    <name type="common">Wild soybean</name>
    <dbReference type="NCBI Taxonomy" id="3848"/>
    <lineage>
        <taxon>Eukaryota</taxon>
        <taxon>Viridiplantae</taxon>
        <taxon>Streptophyta</taxon>
        <taxon>Embryophyta</taxon>
        <taxon>Tracheophyta</taxon>
        <taxon>Spermatophyta</taxon>
        <taxon>Magnoliopsida</taxon>
        <taxon>eudicotyledons</taxon>
        <taxon>Gunneridae</taxon>
        <taxon>Pentapetalae</taxon>
        <taxon>rosids</taxon>
        <taxon>fabids</taxon>
        <taxon>Fabales</taxon>
        <taxon>Fabaceae</taxon>
        <taxon>Papilionoideae</taxon>
        <taxon>50 kb inversion clade</taxon>
        <taxon>NPAAA clade</taxon>
        <taxon>indigoferoid/millettioid clade</taxon>
        <taxon>Phaseoleae</taxon>
        <taxon>Glycine</taxon>
        <taxon>Glycine subgen. Soja</taxon>
    </lineage>
</organism>
<keyword evidence="2" id="KW-1185">Reference proteome</keyword>
<dbReference type="Proteomes" id="UP000289340">
    <property type="component" value="Chromosome 14"/>
</dbReference>
<reference evidence="1 2" key="1">
    <citation type="submission" date="2018-09" db="EMBL/GenBank/DDBJ databases">
        <title>A high-quality reference genome of wild soybean provides a powerful tool to mine soybean genomes.</title>
        <authorList>
            <person name="Xie M."/>
            <person name="Chung C.Y.L."/>
            <person name="Li M.-W."/>
            <person name="Wong F.-L."/>
            <person name="Chan T.-F."/>
            <person name="Lam H.-M."/>
        </authorList>
    </citation>
    <scope>NUCLEOTIDE SEQUENCE [LARGE SCALE GENOMIC DNA]</scope>
    <source>
        <strain evidence="2">cv. W05</strain>
        <tissue evidence="1">Hypocotyl of etiolated seedlings</tissue>
    </source>
</reference>
<dbReference type="EMBL" id="QZWG01000014">
    <property type="protein sequence ID" value="RZB69070.1"/>
    <property type="molecule type" value="Genomic_DNA"/>
</dbReference>